<dbReference type="OrthoDB" id="7777654at2759"/>
<dbReference type="Gene3D" id="3.90.660.50">
    <property type="match status" value="1"/>
</dbReference>
<evidence type="ECO:0000259" key="6">
    <source>
        <dbReference type="Pfam" id="PF01593"/>
    </source>
</evidence>
<evidence type="ECO:0000256" key="3">
    <source>
        <dbReference type="ARBA" id="ARBA00037217"/>
    </source>
</evidence>
<feature type="domain" description="Amine oxidase" evidence="6">
    <location>
        <begin position="253"/>
        <end position="348"/>
    </location>
</feature>
<dbReference type="GO" id="GO:0016491">
    <property type="term" value="F:oxidoreductase activity"/>
    <property type="evidence" value="ECO:0007669"/>
    <property type="project" value="InterPro"/>
</dbReference>
<evidence type="ECO:0000256" key="2">
    <source>
        <dbReference type="ARBA" id="ARBA00006046"/>
    </source>
</evidence>
<dbReference type="InterPro" id="IPR002937">
    <property type="entry name" value="Amino_oxidase"/>
</dbReference>
<dbReference type="Proteomes" id="UP000243579">
    <property type="component" value="Unassembled WGS sequence"/>
</dbReference>
<evidence type="ECO:0000256" key="5">
    <source>
        <dbReference type="ARBA" id="ARBA00040298"/>
    </source>
</evidence>
<dbReference type="Pfam" id="PF01593">
    <property type="entry name" value="Amino_oxidase"/>
    <property type="match status" value="1"/>
</dbReference>
<evidence type="ECO:0000313" key="8">
    <source>
        <dbReference type="Proteomes" id="UP000243579"/>
    </source>
</evidence>
<evidence type="ECO:0000313" key="7">
    <source>
        <dbReference type="EMBL" id="OQR86199.1"/>
    </source>
</evidence>
<gene>
    <name evidence="7" type="ORF">ACHHYP_10829</name>
</gene>
<dbReference type="EMBL" id="JNBR01001524">
    <property type="protein sequence ID" value="OQR86199.1"/>
    <property type="molecule type" value="Genomic_DNA"/>
</dbReference>
<reference evidence="7 8" key="1">
    <citation type="journal article" date="2014" name="Genome Biol. Evol.">
        <title>The secreted proteins of Achlya hypogyna and Thraustotheca clavata identify the ancestral oomycete secretome and reveal gene acquisitions by horizontal gene transfer.</title>
        <authorList>
            <person name="Misner I."/>
            <person name="Blouin N."/>
            <person name="Leonard G."/>
            <person name="Richards T.A."/>
            <person name="Lane C.E."/>
        </authorList>
    </citation>
    <scope>NUCLEOTIDE SEQUENCE [LARGE SCALE GENOMIC DNA]</scope>
    <source>
        <strain evidence="7 8">ATCC 48635</strain>
    </source>
</reference>
<evidence type="ECO:0000256" key="4">
    <source>
        <dbReference type="ARBA" id="ARBA00038825"/>
    </source>
</evidence>
<dbReference type="GO" id="GO:0005759">
    <property type="term" value="C:mitochondrial matrix"/>
    <property type="evidence" value="ECO:0007669"/>
    <property type="project" value="UniProtKB-SubCell"/>
</dbReference>
<comment type="function">
    <text evidence="3">Probable oxidoreductase that may play a role as regulator of mitochondrial function.</text>
</comment>
<comment type="subunit">
    <text evidence="4">Interacts with COX5B; this interaction may contribute to localize PYROXD2 to the inner face of the inner mitochondrial membrane.</text>
</comment>
<sequence length="580" mass="62608">MMRAAAVAQRLGRQWDAIIVGGGHNGLVAATYLAKVPTLEIRCFMQAHQAGKSVCVLEKRHLLGGAAVTEEIIPNFHFSRASYVFSLFRPQIIRDLDLHRHGLESIRGLSGGLDMTSLVVYPRDPSSFTPLLNGKSLLLGSDMAANQASIAQFSKADAANYPAYNAMLDRLVDFFIPLVDELPPDLKVALGPTSTLTARMDALRSLGHLGLRCTKLGSDITTFLEFMTAPADKILNKWFESDVLKATLATDAIIGAKLSPSTPGSAYVLFHHIMGGVNGIKGTWGHVKGGMGGVTQALTKAAVEAGVHLETDAAVTSIDVAQGRVVGVTLASGEHVAASTVLSNASPSLTFLELVDRQYLPEDLLGHFEKAWNTESASTKINVALDALPNFTCAPNVGSEPMPHHRGTTHFEDSMTQIHDAYLDVQRGYSSKRPVIEMNIPTALDRTIAPPGKHIALLFVQYTPYLPKDGPWTDEKKAQFADQVFSVIEQYAPGFKNSILGYDMLTPPDLERIFSLPRGNIFHGAMGLDQLFWLRPMSGYADYRTPVPGLYLCSAGTHPGGGVMGACGRNAANVCLRDMP</sequence>
<dbReference type="PANTHER" id="PTHR10668:SF103">
    <property type="entry name" value="PYRIDINE NUCLEOTIDE-DISULFIDE OXIDOREDUCTASE DOMAIN-CONTAINING PROTEIN 2"/>
    <property type="match status" value="1"/>
</dbReference>
<name>A0A1V9YKE5_ACHHY</name>
<dbReference type="Pfam" id="PF13450">
    <property type="entry name" value="NAD_binding_8"/>
    <property type="match status" value="1"/>
</dbReference>
<dbReference type="AlphaFoldDB" id="A0A1V9YKE5"/>
<dbReference type="STRING" id="1202772.A0A1V9YKE5"/>
<evidence type="ECO:0000256" key="1">
    <source>
        <dbReference type="ARBA" id="ARBA00004305"/>
    </source>
</evidence>
<proteinExistence type="inferred from homology"/>
<keyword evidence="8" id="KW-1185">Reference proteome</keyword>
<dbReference type="InterPro" id="IPR036188">
    <property type="entry name" value="FAD/NAD-bd_sf"/>
</dbReference>
<comment type="similarity">
    <text evidence="2">Belongs to the carotenoid/retinoid oxidoreductase family.</text>
</comment>
<comment type="subcellular location">
    <subcellularLocation>
        <location evidence="1">Mitochondrion matrix</location>
    </subcellularLocation>
</comment>
<comment type="caution">
    <text evidence="7">The sequence shown here is derived from an EMBL/GenBank/DDBJ whole genome shotgun (WGS) entry which is preliminary data.</text>
</comment>
<dbReference type="PANTHER" id="PTHR10668">
    <property type="entry name" value="PHYTOENE DEHYDROGENASE"/>
    <property type="match status" value="1"/>
</dbReference>
<dbReference type="Gene3D" id="3.50.50.60">
    <property type="entry name" value="FAD/NAD(P)-binding domain"/>
    <property type="match status" value="2"/>
</dbReference>
<organism evidence="7 8">
    <name type="scientific">Achlya hypogyna</name>
    <name type="common">Oomycete</name>
    <name type="synonym">Protoachlya hypogyna</name>
    <dbReference type="NCBI Taxonomy" id="1202772"/>
    <lineage>
        <taxon>Eukaryota</taxon>
        <taxon>Sar</taxon>
        <taxon>Stramenopiles</taxon>
        <taxon>Oomycota</taxon>
        <taxon>Saprolegniomycetes</taxon>
        <taxon>Saprolegniales</taxon>
        <taxon>Achlyaceae</taxon>
        <taxon>Achlya</taxon>
    </lineage>
</organism>
<protein>
    <recommendedName>
        <fullName evidence="5">Pyridine nucleotide-disulfide oxidoreductase domain-containing protein 2</fullName>
    </recommendedName>
</protein>
<dbReference type="SUPFAM" id="SSF51905">
    <property type="entry name" value="FAD/NAD(P)-binding domain"/>
    <property type="match status" value="1"/>
</dbReference>
<accession>A0A1V9YKE5</accession>